<dbReference type="EMBL" id="MPVP01000486">
    <property type="protein sequence ID" value="OMD04613.1"/>
    <property type="molecule type" value="Genomic_DNA"/>
</dbReference>
<evidence type="ECO:0008006" key="3">
    <source>
        <dbReference type="Google" id="ProtNLM"/>
    </source>
</evidence>
<comment type="caution">
    <text evidence="1">The sequence shown here is derived from an EMBL/GenBank/DDBJ whole genome shotgun (WGS) entry which is preliminary data.</text>
</comment>
<accession>A0ABX3GDE6</accession>
<gene>
    <name evidence="1" type="ORF">BSO21_31820</name>
</gene>
<sequence length="169" mass="19178">MKEVAALVVGKSGAGKSEFIGSFSENSNLINSSGGGQTTRTSVEYNFHINNVVPYVQVNFLSEEQFIEKRMSQIQIDEIWEEVLPLESQKEEYTYDEYLLITEKIKKKVEVDSNEKAETSEVSASDSSSINNVANYKIVHIVEHLLQATFRILRDSIKDFPNKFDLMSI</sequence>
<dbReference type="SUPFAM" id="SSF52540">
    <property type="entry name" value="P-loop containing nucleoside triphosphate hydrolases"/>
    <property type="match status" value="1"/>
</dbReference>
<evidence type="ECO:0000313" key="2">
    <source>
        <dbReference type="Proteomes" id="UP000187158"/>
    </source>
</evidence>
<protein>
    <recommendedName>
        <fullName evidence="3">G domain-containing protein</fullName>
    </recommendedName>
</protein>
<dbReference type="InterPro" id="IPR027417">
    <property type="entry name" value="P-loop_NTPase"/>
</dbReference>
<reference evidence="1 2" key="1">
    <citation type="submission" date="2016-11" db="EMBL/GenBank/DDBJ databases">
        <title>Paenibacillus species isolates.</title>
        <authorList>
            <person name="Beno S.M."/>
        </authorList>
    </citation>
    <scope>NUCLEOTIDE SEQUENCE [LARGE SCALE GENOMIC DNA]</scope>
    <source>
        <strain evidence="1 2">FSL H7-0433</strain>
    </source>
</reference>
<proteinExistence type="predicted"/>
<feature type="non-terminal residue" evidence="1">
    <location>
        <position position="169"/>
    </location>
</feature>
<keyword evidence="2" id="KW-1185">Reference proteome</keyword>
<name>A0ABX3GDE6_9BACL</name>
<dbReference type="RefSeq" id="WP_218641487.1">
    <property type="nucleotide sequence ID" value="NZ_MPVP01000486.1"/>
</dbReference>
<evidence type="ECO:0000313" key="1">
    <source>
        <dbReference type="EMBL" id="OMD04613.1"/>
    </source>
</evidence>
<dbReference type="Proteomes" id="UP000187158">
    <property type="component" value="Unassembled WGS sequence"/>
</dbReference>
<organism evidence="1 2">
    <name type="scientific">Paenibacillus odorifer</name>
    <dbReference type="NCBI Taxonomy" id="189426"/>
    <lineage>
        <taxon>Bacteria</taxon>
        <taxon>Bacillati</taxon>
        <taxon>Bacillota</taxon>
        <taxon>Bacilli</taxon>
        <taxon>Bacillales</taxon>
        <taxon>Paenibacillaceae</taxon>
        <taxon>Paenibacillus</taxon>
    </lineage>
</organism>